<protein>
    <submittedName>
        <fullName evidence="1">Uncharacterized protein</fullName>
    </submittedName>
</protein>
<accession>A0A1E5LDB3</accession>
<dbReference type="RefSeq" id="WP_069717874.1">
    <property type="nucleotide sequence ID" value="NZ_MJEH01000035.1"/>
</dbReference>
<name>A0A1E5LDB3_9BACI</name>
<comment type="caution">
    <text evidence="1">The sequence shown here is derived from an EMBL/GenBank/DDBJ whole genome shotgun (WGS) entry which is preliminary data.</text>
</comment>
<dbReference type="EMBL" id="MJEH01000035">
    <property type="protein sequence ID" value="OEH92078.1"/>
    <property type="molecule type" value="Genomic_DNA"/>
</dbReference>
<organism evidence="1 2">
    <name type="scientific">Bacillus solimangrovi</name>
    <dbReference type="NCBI Taxonomy" id="1305675"/>
    <lineage>
        <taxon>Bacteria</taxon>
        <taxon>Bacillati</taxon>
        <taxon>Bacillota</taxon>
        <taxon>Bacilli</taxon>
        <taxon>Bacillales</taxon>
        <taxon>Bacillaceae</taxon>
        <taxon>Bacillus</taxon>
    </lineage>
</organism>
<evidence type="ECO:0000313" key="1">
    <source>
        <dbReference type="EMBL" id="OEH92078.1"/>
    </source>
</evidence>
<reference evidence="1 2" key="1">
    <citation type="submission" date="2016-08" db="EMBL/GenBank/DDBJ databases">
        <title>Genome of Bacillus solimangrovi GH2-4.</title>
        <authorList>
            <person name="Lim S."/>
            <person name="Kim B.-C."/>
        </authorList>
    </citation>
    <scope>NUCLEOTIDE SEQUENCE [LARGE SCALE GENOMIC DNA]</scope>
    <source>
        <strain evidence="1 2">GH2-4</strain>
    </source>
</reference>
<dbReference type="Proteomes" id="UP000095209">
    <property type="component" value="Unassembled WGS sequence"/>
</dbReference>
<keyword evidence="2" id="KW-1185">Reference proteome</keyword>
<proteinExistence type="predicted"/>
<gene>
    <name evidence="1" type="ORF">BFG57_16740</name>
</gene>
<evidence type="ECO:0000313" key="2">
    <source>
        <dbReference type="Proteomes" id="UP000095209"/>
    </source>
</evidence>
<dbReference type="AlphaFoldDB" id="A0A1E5LDB3"/>
<sequence length="113" mass="12943">MATWKETLACVRDCIDEFEPGSLDRFACILDCYEEKAKQFATNVLFPEDTPAFVQTVSIMPNGKDNMKVFLLLLDLLPPQQFLCVKNLDDLKELMFNGEIIDLECNECLDKNN</sequence>